<dbReference type="AlphaFoldDB" id="A0A0A9D100"/>
<sequence length="71" mass="8151">MLNRSVGKPWYRYIWFHPSAIILKRCKCLFEKSNHKYLKTICSAIAKLDVKPGDSIPNKLTSPGMPWTSSP</sequence>
<protein>
    <submittedName>
        <fullName evidence="2">Uncharacterized protein</fullName>
    </submittedName>
</protein>
<reference evidence="2" key="2">
    <citation type="journal article" date="2015" name="Data Brief">
        <title>Shoot transcriptome of the giant reed, Arundo donax.</title>
        <authorList>
            <person name="Barrero R.A."/>
            <person name="Guerrero F.D."/>
            <person name="Moolhuijzen P."/>
            <person name="Goolsby J.A."/>
            <person name="Tidwell J."/>
            <person name="Bellgard S.E."/>
            <person name="Bellgard M.I."/>
        </authorList>
    </citation>
    <scope>NUCLEOTIDE SEQUENCE</scope>
    <source>
        <tissue evidence="2">Shoot tissue taken approximately 20 cm above the soil surface</tissue>
    </source>
</reference>
<feature type="region of interest" description="Disordered" evidence="1">
    <location>
        <begin position="52"/>
        <end position="71"/>
    </location>
</feature>
<reference evidence="2" key="1">
    <citation type="submission" date="2014-09" db="EMBL/GenBank/DDBJ databases">
        <authorList>
            <person name="Magalhaes I.L.F."/>
            <person name="Oliveira U."/>
            <person name="Santos F.R."/>
            <person name="Vidigal T.H.D.A."/>
            <person name="Brescovit A.D."/>
            <person name="Santos A.J."/>
        </authorList>
    </citation>
    <scope>NUCLEOTIDE SEQUENCE</scope>
    <source>
        <tissue evidence="2">Shoot tissue taken approximately 20 cm above the soil surface</tissue>
    </source>
</reference>
<proteinExistence type="predicted"/>
<evidence type="ECO:0000313" key="2">
    <source>
        <dbReference type="EMBL" id="JAD79320.1"/>
    </source>
</evidence>
<dbReference type="EMBL" id="GBRH01218575">
    <property type="protein sequence ID" value="JAD79320.1"/>
    <property type="molecule type" value="Transcribed_RNA"/>
</dbReference>
<organism evidence="2">
    <name type="scientific">Arundo donax</name>
    <name type="common">Giant reed</name>
    <name type="synonym">Donax arundinaceus</name>
    <dbReference type="NCBI Taxonomy" id="35708"/>
    <lineage>
        <taxon>Eukaryota</taxon>
        <taxon>Viridiplantae</taxon>
        <taxon>Streptophyta</taxon>
        <taxon>Embryophyta</taxon>
        <taxon>Tracheophyta</taxon>
        <taxon>Spermatophyta</taxon>
        <taxon>Magnoliopsida</taxon>
        <taxon>Liliopsida</taxon>
        <taxon>Poales</taxon>
        <taxon>Poaceae</taxon>
        <taxon>PACMAD clade</taxon>
        <taxon>Arundinoideae</taxon>
        <taxon>Arundineae</taxon>
        <taxon>Arundo</taxon>
    </lineage>
</organism>
<name>A0A0A9D100_ARUDO</name>
<evidence type="ECO:0000256" key="1">
    <source>
        <dbReference type="SAM" id="MobiDB-lite"/>
    </source>
</evidence>
<accession>A0A0A9D100</accession>